<accession>A0A2T0V4U4</accession>
<dbReference type="OrthoDB" id="6169442at2"/>
<dbReference type="Proteomes" id="UP000237647">
    <property type="component" value="Unassembled WGS sequence"/>
</dbReference>
<protein>
    <submittedName>
        <fullName evidence="1">Uncharacterized protein (DUF952 family)</fullName>
    </submittedName>
</protein>
<dbReference type="RefSeq" id="WP_106374375.1">
    <property type="nucleotide sequence ID" value="NZ_PVTK01000003.1"/>
</dbReference>
<dbReference type="InterPro" id="IPR009297">
    <property type="entry name" value="DUF952"/>
</dbReference>
<organism evidence="1 2">
    <name type="scientific">Vreelandella songnenensis</name>
    <dbReference type="NCBI Taxonomy" id="1176243"/>
    <lineage>
        <taxon>Bacteria</taxon>
        <taxon>Pseudomonadati</taxon>
        <taxon>Pseudomonadota</taxon>
        <taxon>Gammaproteobacteria</taxon>
        <taxon>Oceanospirillales</taxon>
        <taxon>Halomonadaceae</taxon>
        <taxon>Vreelandella</taxon>
    </lineage>
</organism>
<gene>
    <name evidence="1" type="ORF">B0H98_103136</name>
</gene>
<dbReference type="AlphaFoldDB" id="A0A2T0V4U4"/>
<reference evidence="1 2" key="1">
    <citation type="submission" date="2018-03" db="EMBL/GenBank/DDBJ databases">
        <title>Genomic Encyclopedia of Type Strains, Phase III (KMG-III): the genomes of soil and plant-associated and newly described type strains.</title>
        <authorList>
            <person name="Whitman W."/>
        </authorList>
    </citation>
    <scope>NUCLEOTIDE SEQUENCE [LARGE SCALE GENOMIC DNA]</scope>
    <source>
        <strain evidence="1 2">CGMCC 1.12152</strain>
    </source>
</reference>
<dbReference type="Pfam" id="PF06108">
    <property type="entry name" value="DUF952"/>
    <property type="match status" value="1"/>
</dbReference>
<evidence type="ECO:0000313" key="1">
    <source>
        <dbReference type="EMBL" id="PRY65193.1"/>
    </source>
</evidence>
<name>A0A2T0V4U4_9GAMM</name>
<keyword evidence="2" id="KW-1185">Reference proteome</keyword>
<dbReference type="EMBL" id="PVTK01000003">
    <property type="protein sequence ID" value="PRY65193.1"/>
    <property type="molecule type" value="Genomic_DNA"/>
</dbReference>
<dbReference type="SUPFAM" id="SSF56399">
    <property type="entry name" value="ADP-ribosylation"/>
    <property type="match status" value="1"/>
</dbReference>
<comment type="caution">
    <text evidence="1">The sequence shown here is derived from an EMBL/GenBank/DDBJ whole genome shotgun (WGS) entry which is preliminary data.</text>
</comment>
<evidence type="ECO:0000313" key="2">
    <source>
        <dbReference type="Proteomes" id="UP000237647"/>
    </source>
</evidence>
<proteinExistence type="predicted"/>
<dbReference type="Gene3D" id="3.20.170.20">
    <property type="entry name" value="Protein of unknown function DUF952"/>
    <property type="match status" value="1"/>
</dbReference>
<sequence length="110" mass="12760">MHLYRVLTMANWQKAQSQGYVPRCGNDHKADCVHLNTQEAVAFSANRYFTLEGAPVVIEVNITSFKEKIEWLPPTQDQPWQKPRAHIDHIPLSAVIAMHSLEYREKAFLW</sequence>